<dbReference type="Gene3D" id="3.10.180.10">
    <property type="entry name" value="2,3-Dihydroxybiphenyl 1,2-Dioxygenase, domain 1"/>
    <property type="match status" value="1"/>
</dbReference>
<comment type="caution">
    <text evidence="2">The sequence shown here is derived from an EMBL/GenBank/DDBJ whole genome shotgun (WGS) entry which is preliminary data.</text>
</comment>
<dbReference type="AlphaFoldDB" id="A0A7C4TCS9"/>
<dbReference type="EMBL" id="DTGZ01000184">
    <property type="protein sequence ID" value="HGV98567.1"/>
    <property type="molecule type" value="Genomic_DNA"/>
</dbReference>
<evidence type="ECO:0000259" key="1">
    <source>
        <dbReference type="PROSITE" id="PS51819"/>
    </source>
</evidence>
<reference evidence="2" key="1">
    <citation type="journal article" date="2020" name="mSystems">
        <title>Genome- and Community-Level Interaction Insights into Carbon Utilization and Element Cycling Functions of Hydrothermarchaeota in Hydrothermal Sediment.</title>
        <authorList>
            <person name="Zhou Z."/>
            <person name="Liu Y."/>
            <person name="Xu W."/>
            <person name="Pan J."/>
            <person name="Luo Z.H."/>
            <person name="Li M."/>
        </authorList>
    </citation>
    <scope>NUCLEOTIDE SEQUENCE [LARGE SCALE GENOMIC DNA]</scope>
    <source>
        <strain evidence="2">SpSt-774</strain>
    </source>
</reference>
<dbReference type="CDD" id="cd06587">
    <property type="entry name" value="VOC"/>
    <property type="match status" value="1"/>
</dbReference>
<dbReference type="SUPFAM" id="SSF54593">
    <property type="entry name" value="Glyoxalase/Bleomycin resistance protein/Dihydroxybiphenyl dioxygenase"/>
    <property type="match status" value="1"/>
</dbReference>
<dbReference type="InterPro" id="IPR004360">
    <property type="entry name" value="Glyas_Fos-R_dOase_dom"/>
</dbReference>
<dbReference type="PROSITE" id="PS51819">
    <property type="entry name" value="VOC"/>
    <property type="match status" value="1"/>
</dbReference>
<gene>
    <name evidence="2" type="ORF">ENV60_09795</name>
</gene>
<protein>
    <submittedName>
        <fullName evidence="2">VOC family protein</fullName>
    </submittedName>
</protein>
<dbReference type="Pfam" id="PF00903">
    <property type="entry name" value="Glyoxalase"/>
    <property type="match status" value="1"/>
</dbReference>
<dbReference type="InterPro" id="IPR029068">
    <property type="entry name" value="Glyas_Bleomycin-R_OHBP_Dase"/>
</dbReference>
<organism evidence="2">
    <name type="scientific">candidate division WOR-3 bacterium</name>
    <dbReference type="NCBI Taxonomy" id="2052148"/>
    <lineage>
        <taxon>Bacteria</taxon>
        <taxon>Bacteria division WOR-3</taxon>
    </lineage>
</organism>
<accession>A0A7C4TCS9</accession>
<dbReference type="InterPro" id="IPR037523">
    <property type="entry name" value="VOC_core"/>
</dbReference>
<proteinExistence type="predicted"/>
<name>A0A7C4TCS9_UNCW3</name>
<feature type="domain" description="VOC" evidence="1">
    <location>
        <begin position="1"/>
        <end position="109"/>
    </location>
</feature>
<sequence length="110" mass="13212">MSGIVFFKTRDLNKIKDFYISRIGMEVWLEKVDYVILKKNNLLLGFCLSEEPENQGMVTFLYENTDQVYEMYKKFRLEANSEPTVDDKYNIYHFFIKDPEGRLIEFRTSL</sequence>
<evidence type="ECO:0000313" key="2">
    <source>
        <dbReference type="EMBL" id="HGV98567.1"/>
    </source>
</evidence>